<evidence type="ECO:0000313" key="2">
    <source>
        <dbReference type="EnsemblPlants" id="TraesCS4A02G370700.1"/>
    </source>
</evidence>
<dbReference type="OrthoDB" id="599781at2759"/>
<reference evidence="2" key="1">
    <citation type="submission" date="2018-08" db="EMBL/GenBank/DDBJ databases">
        <authorList>
            <person name="Rossello M."/>
        </authorList>
    </citation>
    <scope>NUCLEOTIDE SEQUENCE [LARGE SCALE GENOMIC DNA]</scope>
    <source>
        <strain evidence="2">cv. Chinese Spring</strain>
    </source>
</reference>
<feature type="compositionally biased region" description="Basic and acidic residues" evidence="1">
    <location>
        <begin position="36"/>
        <end position="61"/>
    </location>
</feature>
<feature type="region of interest" description="Disordered" evidence="1">
    <location>
        <begin position="28"/>
        <end position="64"/>
    </location>
</feature>
<reference evidence="2" key="2">
    <citation type="submission" date="2018-10" db="UniProtKB">
        <authorList>
            <consortium name="EnsemblPlants"/>
        </authorList>
    </citation>
    <scope>IDENTIFICATION</scope>
</reference>
<sequence>MDKMLAFSILSSSPADIAGAGYGTRLSWRSGGGKQVTEKKTQQDEKVEQSTRPERKPETRPTRFAPEFHGLNCFEIIC</sequence>
<dbReference type="Gramene" id="TraesROB_scaffold_026196_01G000100.1">
    <property type="protein sequence ID" value="TraesROB_scaffold_026196_01G000100.1"/>
    <property type="gene ID" value="TraesROB_scaffold_026196_01G000100"/>
</dbReference>
<evidence type="ECO:0000256" key="1">
    <source>
        <dbReference type="SAM" id="MobiDB-lite"/>
    </source>
</evidence>
<protein>
    <submittedName>
        <fullName evidence="2">Uncharacterized protein</fullName>
    </submittedName>
</protein>
<proteinExistence type="predicted"/>
<dbReference type="Gramene" id="TraesWEE_scaffold_022057_01G000100.1">
    <property type="protein sequence ID" value="TraesWEE_scaffold_022057_01G000100.1"/>
    <property type="gene ID" value="TraesWEE_scaffold_022057_01G000100"/>
</dbReference>
<dbReference type="Proteomes" id="UP000019116">
    <property type="component" value="Chromosome 4A"/>
</dbReference>
<dbReference type="Gramene" id="TraesCS4A02G370700.1">
    <property type="protein sequence ID" value="TraesCS4A02G370700.1"/>
    <property type="gene ID" value="TraesCS4A02G370700"/>
</dbReference>
<dbReference type="Gramene" id="TraesCS4A03G0912100.1">
    <property type="protein sequence ID" value="TraesCS4A03G0912100.1.CDS"/>
    <property type="gene ID" value="TraesCS4A03G0912100"/>
</dbReference>
<dbReference type="PANTHER" id="PTHR33641">
    <property type="entry name" value="OS06G0133500 PROTEIN"/>
    <property type="match status" value="1"/>
</dbReference>
<organism evidence="2">
    <name type="scientific">Triticum aestivum</name>
    <name type="common">Wheat</name>
    <dbReference type="NCBI Taxonomy" id="4565"/>
    <lineage>
        <taxon>Eukaryota</taxon>
        <taxon>Viridiplantae</taxon>
        <taxon>Streptophyta</taxon>
        <taxon>Embryophyta</taxon>
        <taxon>Tracheophyta</taxon>
        <taxon>Spermatophyta</taxon>
        <taxon>Magnoliopsida</taxon>
        <taxon>Liliopsida</taxon>
        <taxon>Poales</taxon>
        <taxon>Poaceae</taxon>
        <taxon>BOP clade</taxon>
        <taxon>Pooideae</taxon>
        <taxon>Triticodae</taxon>
        <taxon>Triticeae</taxon>
        <taxon>Triticinae</taxon>
        <taxon>Triticum</taxon>
    </lineage>
</organism>
<dbReference type="Gramene" id="TraesRN4A0101058900.1">
    <property type="protein sequence ID" value="TraesRN4A0101058900.1"/>
    <property type="gene ID" value="TraesRN4A0101058900"/>
</dbReference>
<keyword evidence="3" id="KW-1185">Reference proteome</keyword>
<evidence type="ECO:0000313" key="3">
    <source>
        <dbReference type="Proteomes" id="UP000019116"/>
    </source>
</evidence>
<dbReference type="AlphaFoldDB" id="A0A3B6I052"/>
<dbReference type="PANTHER" id="PTHR33641:SF14">
    <property type="entry name" value="OS06G0133400 PROTEIN"/>
    <property type="match status" value="1"/>
</dbReference>
<accession>A0A3B6I052</accession>
<dbReference type="EnsemblPlants" id="TraesCS4A02G370700.1">
    <property type="protein sequence ID" value="TraesCS4A02G370700.1"/>
    <property type="gene ID" value="TraesCS4A02G370700"/>
</dbReference>
<dbReference type="Gramene" id="TraesCAD_scaffold_020929_01G000300.1">
    <property type="protein sequence ID" value="TraesCAD_scaffold_020929_01G000300.1"/>
    <property type="gene ID" value="TraesCAD_scaffold_020929_01G000300"/>
</dbReference>
<dbReference type="Gramene" id="TraesCLE_scaffold_027848_01G000300.1">
    <property type="protein sequence ID" value="TraesCLE_scaffold_027848_01G000300.1"/>
    <property type="gene ID" value="TraesCLE_scaffold_027848_01G000300"/>
</dbReference>
<name>A0A3B6I052_WHEAT</name>